<evidence type="ECO:0000313" key="10">
    <source>
        <dbReference type="Proteomes" id="UP000030755"/>
    </source>
</evidence>
<dbReference type="GO" id="GO:0005680">
    <property type="term" value="C:anaphase-promoting complex"/>
    <property type="evidence" value="ECO:0007669"/>
    <property type="project" value="UniProtKB-ARBA"/>
</dbReference>
<dbReference type="GO" id="GO:0051301">
    <property type="term" value="P:cell division"/>
    <property type="evidence" value="ECO:0007669"/>
    <property type="project" value="UniProtKB-KW"/>
</dbReference>
<evidence type="ECO:0000256" key="7">
    <source>
        <dbReference type="PROSITE-ProRule" id="PRU00339"/>
    </source>
</evidence>
<evidence type="ECO:0000313" key="9">
    <source>
        <dbReference type="EMBL" id="RKP20878.1"/>
    </source>
</evidence>
<reference evidence="8 10" key="1">
    <citation type="journal article" date="2013" name="Curr. Biol.">
        <title>Shared signatures of parasitism and phylogenomics unite Cryptomycota and microsporidia.</title>
        <authorList>
            <person name="James T.Y."/>
            <person name="Pelin A."/>
            <person name="Bonen L."/>
            <person name="Ahrendt S."/>
            <person name="Sain D."/>
            <person name="Corradi N."/>
            <person name="Stajich J.E."/>
        </authorList>
    </citation>
    <scope>NUCLEOTIDE SEQUENCE [LARGE SCALE GENOMIC DNA]</scope>
    <source>
        <strain evidence="8">CSF55</strain>
        <strain evidence="8">CSF55</strain>
    </source>
</reference>
<dbReference type="GO" id="GO:0031145">
    <property type="term" value="P:anaphase-promoting complex-dependent catabolic process"/>
    <property type="evidence" value="ECO:0007669"/>
    <property type="project" value="TreeGrafter"/>
</dbReference>
<gene>
    <name evidence="8" type="ORF">O9G_002059</name>
    <name evidence="9" type="ORF">ROZALSC1DRAFT_27666</name>
</gene>
<evidence type="ECO:0000313" key="8">
    <source>
        <dbReference type="EMBL" id="EPZ34486.1"/>
    </source>
</evidence>
<evidence type="ECO:0000256" key="2">
    <source>
        <dbReference type="ARBA" id="ARBA00022737"/>
    </source>
</evidence>
<dbReference type="Gene3D" id="1.25.40.10">
    <property type="entry name" value="Tetratricopeptide repeat domain"/>
    <property type="match status" value="1"/>
</dbReference>
<dbReference type="STRING" id="988480.A0A075B0Y0"/>
<evidence type="ECO:0000313" key="11">
    <source>
        <dbReference type="Proteomes" id="UP000281549"/>
    </source>
</evidence>
<dbReference type="Proteomes" id="UP000030755">
    <property type="component" value="Unassembled WGS sequence"/>
</dbReference>
<keyword evidence="1" id="KW-0132">Cell division</keyword>
<feature type="repeat" description="TPR" evidence="7">
    <location>
        <begin position="299"/>
        <end position="332"/>
    </location>
</feature>
<dbReference type="InterPro" id="IPR011990">
    <property type="entry name" value="TPR-like_helical_dom_sf"/>
</dbReference>
<dbReference type="PANTHER" id="PTHR12558">
    <property type="entry name" value="CELL DIVISION CYCLE 16,23,27"/>
    <property type="match status" value="1"/>
</dbReference>
<keyword evidence="3" id="KW-0498">Mitosis</keyword>
<evidence type="ECO:0000256" key="3">
    <source>
        <dbReference type="ARBA" id="ARBA00022776"/>
    </source>
</evidence>
<dbReference type="Pfam" id="PF13181">
    <property type="entry name" value="TPR_8"/>
    <property type="match status" value="2"/>
</dbReference>
<evidence type="ECO:0000256" key="5">
    <source>
        <dbReference type="ARBA" id="ARBA00022803"/>
    </source>
</evidence>
<protein>
    <submittedName>
        <fullName evidence="9">TPR-like protein</fullName>
    </submittedName>
    <submittedName>
        <fullName evidence="8">Tetratricopeptide-like helical domain-containing protein</fullName>
    </submittedName>
</protein>
<dbReference type="GO" id="GO:0016567">
    <property type="term" value="P:protein ubiquitination"/>
    <property type="evidence" value="ECO:0007669"/>
    <property type="project" value="TreeGrafter"/>
</dbReference>
<reference evidence="11" key="2">
    <citation type="journal article" date="2018" name="Nat. Microbiol.">
        <title>Leveraging single-cell genomics to expand the fungal tree of life.</title>
        <authorList>
            <person name="Ahrendt S.R."/>
            <person name="Quandt C.A."/>
            <person name="Ciobanu D."/>
            <person name="Clum A."/>
            <person name="Salamov A."/>
            <person name="Andreopoulos B."/>
            <person name="Cheng J.F."/>
            <person name="Woyke T."/>
            <person name="Pelin A."/>
            <person name="Henrissat B."/>
            <person name="Reynolds N.K."/>
            <person name="Benny G.L."/>
            <person name="Smith M.E."/>
            <person name="James T.Y."/>
            <person name="Grigoriev I.V."/>
        </authorList>
    </citation>
    <scope>NUCLEOTIDE SEQUENCE [LARGE SCALE GENOMIC DNA]</scope>
    <source>
        <strain evidence="11">CSF55</strain>
    </source>
</reference>
<keyword evidence="10" id="KW-1185">Reference proteome</keyword>
<keyword evidence="4" id="KW-0833">Ubl conjugation pathway</keyword>
<evidence type="ECO:0000256" key="1">
    <source>
        <dbReference type="ARBA" id="ARBA00022618"/>
    </source>
</evidence>
<accession>A0A075B0Y0</accession>
<evidence type="ECO:0000256" key="6">
    <source>
        <dbReference type="ARBA" id="ARBA00023306"/>
    </source>
</evidence>
<dbReference type="PANTHER" id="PTHR12558:SF9">
    <property type="entry name" value="CELL DIVISION CYCLE PROTEIN 16 HOMOLOG"/>
    <property type="match status" value="1"/>
</dbReference>
<dbReference type="InterPro" id="IPR019734">
    <property type="entry name" value="TPR_rpt"/>
</dbReference>
<keyword evidence="6" id="KW-0131">Cell cycle</keyword>
<keyword evidence="2" id="KW-0677">Repeat</keyword>
<organism evidence="8 10">
    <name type="scientific">Rozella allomycis (strain CSF55)</name>
    <dbReference type="NCBI Taxonomy" id="988480"/>
    <lineage>
        <taxon>Eukaryota</taxon>
        <taxon>Fungi</taxon>
        <taxon>Fungi incertae sedis</taxon>
        <taxon>Cryptomycota</taxon>
        <taxon>Cryptomycota incertae sedis</taxon>
        <taxon>Rozella</taxon>
    </lineage>
</organism>
<dbReference type="SUPFAM" id="SSF48452">
    <property type="entry name" value="TPR-like"/>
    <property type="match status" value="2"/>
</dbReference>
<dbReference type="AlphaFoldDB" id="A0A075B0Y0"/>
<reference evidence="9" key="3">
    <citation type="submission" date="2018-08" db="EMBL/GenBank/DDBJ databases">
        <title>Leveraging single-cell genomics to expand the Fungal Tree of Life.</title>
        <authorList>
            <consortium name="DOE Joint Genome Institute"/>
            <person name="Ahrendt S.R."/>
            <person name="Quandt C.A."/>
            <person name="Ciobanu D."/>
            <person name="Clum A."/>
            <person name="Salamov A."/>
            <person name="Andreopoulos B."/>
            <person name="Cheng J.-F."/>
            <person name="Woyke T."/>
            <person name="Pelin A."/>
            <person name="Henrissat B."/>
            <person name="Reynolds N."/>
            <person name="Benny G.L."/>
            <person name="Smith M.E."/>
            <person name="James T.Y."/>
            <person name="Grigoriev I.V."/>
        </authorList>
    </citation>
    <scope>NUCLEOTIDE SEQUENCE</scope>
    <source>
        <strain evidence="9">CSF55</strain>
    </source>
</reference>
<dbReference type="SMART" id="SM00028">
    <property type="entry name" value="TPR"/>
    <property type="match status" value="5"/>
</dbReference>
<dbReference type="PROSITE" id="PS50005">
    <property type="entry name" value="TPR"/>
    <property type="match status" value="1"/>
</dbReference>
<dbReference type="GO" id="GO:0045842">
    <property type="term" value="P:positive regulation of mitotic metaphase/anaphase transition"/>
    <property type="evidence" value="ECO:0007669"/>
    <property type="project" value="TreeGrafter"/>
</dbReference>
<dbReference type="EMBL" id="ML005011">
    <property type="protein sequence ID" value="RKP20878.1"/>
    <property type="molecule type" value="Genomic_DNA"/>
</dbReference>
<keyword evidence="5 7" id="KW-0802">TPR repeat</keyword>
<dbReference type="HOGENOM" id="CLU_011751_3_1_1"/>
<dbReference type="EMBL" id="KE560949">
    <property type="protein sequence ID" value="EPZ34486.1"/>
    <property type="molecule type" value="Genomic_DNA"/>
</dbReference>
<name>A0A075B0Y0_ROZAC</name>
<sequence length="416" mass="47812">MKRAFTTPNNRKSLIFSFSPFAHSPKSHANVDYEIPDNFDLKSDVSAFKHLIPFLKQEINNYNNLGDFETALFYHETLIGITDDINEELEFCDLLYKNNQYHRCLAHASKFLSIKNPKAMIIAAKCHIKLEQFEQALCLLENFDPVYCLMASIHYKLENFKRSSEFYRKAILADPTCFQAFNALMSNHMLTKEEEIELLQSIQFSQLPSTANYANRGILSSQENLNSLETPFVLLQQAERYFITGAYEDCLTTTSKILKKDPHVIDVLTLHVSVLYQLKKKNVLFQMGHELVKLYPQKGVTWFTIGLYYLLINKLDEARRYLSKSYSLEPLFSSGWLAFGHSFAMAGEHDQAISAYSSASRHFVGCHLPLLAIGIEHHLTNNLQAAEQFLIEAEKICPEDPQVQNELGILHYKNQK</sequence>
<proteinExistence type="predicted"/>
<dbReference type="GO" id="GO:0005737">
    <property type="term" value="C:cytoplasm"/>
    <property type="evidence" value="ECO:0007669"/>
    <property type="project" value="TreeGrafter"/>
</dbReference>
<dbReference type="OrthoDB" id="10006270at2759"/>
<dbReference type="Proteomes" id="UP000281549">
    <property type="component" value="Unassembled WGS sequence"/>
</dbReference>
<dbReference type="Pfam" id="PF12895">
    <property type="entry name" value="ANAPC3"/>
    <property type="match status" value="1"/>
</dbReference>
<evidence type="ECO:0000256" key="4">
    <source>
        <dbReference type="ARBA" id="ARBA00022786"/>
    </source>
</evidence>